<dbReference type="SMART" id="SM00530">
    <property type="entry name" value="HTH_XRE"/>
    <property type="match status" value="1"/>
</dbReference>
<proteinExistence type="predicted"/>
<dbReference type="RefSeq" id="WP_088454224.1">
    <property type="nucleotide sequence ID" value="NZ_JACHXO010000007.1"/>
</dbReference>
<comment type="caution">
    <text evidence="2">The sequence shown here is derived from an EMBL/GenBank/DDBJ whole genome shotgun (WGS) entry which is preliminary data.</text>
</comment>
<organism evidence="2 3">
    <name type="scientific">Roseateles terrae</name>
    <dbReference type="NCBI Taxonomy" id="431060"/>
    <lineage>
        <taxon>Bacteria</taxon>
        <taxon>Pseudomonadati</taxon>
        <taxon>Pseudomonadota</taxon>
        <taxon>Betaproteobacteria</taxon>
        <taxon>Burkholderiales</taxon>
        <taxon>Sphaerotilaceae</taxon>
        <taxon>Roseateles</taxon>
    </lineage>
</organism>
<evidence type="ECO:0000259" key="1">
    <source>
        <dbReference type="PROSITE" id="PS50943"/>
    </source>
</evidence>
<evidence type="ECO:0000313" key="3">
    <source>
        <dbReference type="Proteomes" id="UP000574369"/>
    </source>
</evidence>
<accession>A0ABR6GW46</accession>
<keyword evidence="3" id="KW-1185">Reference proteome</keyword>
<name>A0ABR6GW46_9BURK</name>
<dbReference type="SUPFAM" id="SSF47413">
    <property type="entry name" value="lambda repressor-like DNA-binding domains"/>
    <property type="match status" value="1"/>
</dbReference>
<sequence>MKGSAAPIPLVPEPVIRRAAELGRRVRAARIRRKWRREDLGSRSGLSRTAVEAVENGKLTTGLGTYLQVLWALGLDREVELIADPGLDRDGLALELNAQTKRVRVQRKLDNDF</sequence>
<dbReference type="InterPro" id="IPR010982">
    <property type="entry name" value="Lambda_DNA-bd_dom_sf"/>
</dbReference>
<dbReference type="InterPro" id="IPR001387">
    <property type="entry name" value="Cro/C1-type_HTH"/>
</dbReference>
<gene>
    <name evidence="2" type="ORF">FHS28_003738</name>
</gene>
<dbReference type="Gene3D" id="1.10.260.40">
    <property type="entry name" value="lambda repressor-like DNA-binding domains"/>
    <property type="match status" value="1"/>
</dbReference>
<feature type="domain" description="HTH cro/C1-type" evidence="1">
    <location>
        <begin position="26"/>
        <end position="58"/>
    </location>
</feature>
<dbReference type="PROSITE" id="PS50943">
    <property type="entry name" value="HTH_CROC1"/>
    <property type="match status" value="1"/>
</dbReference>
<dbReference type="Pfam" id="PF13560">
    <property type="entry name" value="HTH_31"/>
    <property type="match status" value="1"/>
</dbReference>
<reference evidence="2 3" key="1">
    <citation type="submission" date="2020-08" db="EMBL/GenBank/DDBJ databases">
        <title>Genomic Encyclopedia of Type Strains, Phase III (KMG-III): the genomes of soil and plant-associated and newly described type strains.</title>
        <authorList>
            <person name="Whitman W."/>
        </authorList>
    </citation>
    <scope>NUCLEOTIDE SEQUENCE [LARGE SCALE GENOMIC DNA]</scope>
    <source>
        <strain evidence="2 3">CECT 7247</strain>
    </source>
</reference>
<protein>
    <submittedName>
        <fullName evidence="2">Transcriptional regulator with XRE-family HTH domain</fullName>
    </submittedName>
</protein>
<dbReference type="Proteomes" id="UP000574369">
    <property type="component" value="Unassembled WGS sequence"/>
</dbReference>
<evidence type="ECO:0000313" key="2">
    <source>
        <dbReference type="EMBL" id="MBB3196326.1"/>
    </source>
</evidence>
<dbReference type="EMBL" id="JACHXO010000007">
    <property type="protein sequence ID" value="MBB3196326.1"/>
    <property type="molecule type" value="Genomic_DNA"/>
</dbReference>